<evidence type="ECO:0000313" key="2">
    <source>
        <dbReference type="Proteomes" id="UP000014174"/>
    </source>
</evidence>
<dbReference type="RefSeq" id="WP_016193410.1">
    <property type="nucleotide sequence ID" value="NZ_AQPN01000002.1"/>
</dbReference>
<protein>
    <submittedName>
        <fullName evidence="1">Uncharacterized protein</fullName>
    </submittedName>
</protein>
<proteinExistence type="predicted"/>
<organism evidence="1 2">
    <name type="scientific">Arcticibacter svalbardensis MN12-7</name>
    <dbReference type="NCBI Taxonomy" id="1150600"/>
    <lineage>
        <taxon>Bacteria</taxon>
        <taxon>Pseudomonadati</taxon>
        <taxon>Bacteroidota</taxon>
        <taxon>Sphingobacteriia</taxon>
        <taxon>Sphingobacteriales</taxon>
        <taxon>Sphingobacteriaceae</taxon>
        <taxon>Arcticibacter</taxon>
    </lineage>
</organism>
<dbReference type="AlphaFoldDB" id="R9GZ18"/>
<dbReference type="STRING" id="1150600.ADIARSV_0153"/>
<comment type="caution">
    <text evidence="1">The sequence shown here is derived from an EMBL/GenBank/DDBJ whole genome shotgun (WGS) entry which is preliminary data.</text>
</comment>
<sequence>MTYLHCMQPEQRTQITNIVGGVHISNCSQYFPNEPLYGLWNNIPIGFTAAFSLGCFDYPDSSVNLIDCRDAVAFDEFLKGLPQKQIAA</sequence>
<dbReference type="Proteomes" id="UP000014174">
    <property type="component" value="Unassembled WGS sequence"/>
</dbReference>
<gene>
    <name evidence="1" type="ORF">ADIARSV_0153</name>
</gene>
<accession>R9GZ18</accession>
<name>R9GZ18_9SPHI</name>
<keyword evidence="2" id="KW-1185">Reference proteome</keyword>
<evidence type="ECO:0000313" key="1">
    <source>
        <dbReference type="EMBL" id="EOR96730.1"/>
    </source>
</evidence>
<reference evidence="1 2" key="1">
    <citation type="journal article" date="2013" name="Genome Announc.">
        <title>Draft Genome Sequence of Arcticibacter svalbardensis Strain MN12-7T, a Member of the Family Sphingobacteriaceae Isolated from an Arctic Soil Sample.</title>
        <authorList>
            <person name="Shivaji S."/>
            <person name="Ara S."/>
            <person name="Prasad S."/>
            <person name="Manasa B.P."/>
            <person name="Begum Z."/>
            <person name="Singh A."/>
            <person name="Kumar Pinnaka A."/>
        </authorList>
    </citation>
    <scope>NUCLEOTIDE SEQUENCE [LARGE SCALE GENOMIC DNA]</scope>
    <source>
        <strain evidence="1 2">MN12-7</strain>
    </source>
</reference>
<dbReference type="EMBL" id="AQPN01000002">
    <property type="protein sequence ID" value="EOR96730.1"/>
    <property type="molecule type" value="Genomic_DNA"/>
</dbReference>